<accession>A0A3B1CX00</accession>
<sequence length="548" mass="62053">MGFSFRTFALSHPGLLFLFPYSLLLLFSGLGDGALQVDEGMDTFVSTTILKYGVPMHSDGINATMLYADIYDGLFIYRTWVPYYLQALALDIFGHTTFAARLPFALVGVLSVIALYFLALKLTENKITAFLAALLLSSSVPALIYFRTARYIGLPVLLTLLLVYFYIRIFTDKPWKPYPFIIVAILFFHSMYVAFAGIILGILIHFVLHRKEILPANARLVPKCALIIGVFTLPWMVAIVPIFPNIAQFYVDTSDLIDTSKLGLLKHFAGYLFQLNNYIFPFLLLPVLFLKSMRPLKREIHLLLICTLTLLIASSPHSIPMQHYISSAFPLLAVLLAMILTMLFQKNFLAGAVLTGALIFSNLVHIGPLLPLNFFMQQRAIPPDSQSVYLNYARQTFAREIQVASVFNEHLYEISHPYQGTLDKIVGFFKTHGSAGQTCYIDNERESLAFYTGMKMVANEMLNKDNPPDWIVLRGDQSMLDNRSTPLKSTLKIILRDNSYRKFTLETPAIRNNNSYDIQLRRFRSPELTAADKKVIVYQRMVIAPSNL</sequence>
<evidence type="ECO:0000259" key="9">
    <source>
        <dbReference type="Pfam" id="PF13231"/>
    </source>
</evidence>
<keyword evidence="4" id="KW-0808">Transferase</keyword>
<feature type="transmembrane region" description="Helical" evidence="8">
    <location>
        <begin position="325"/>
        <end position="344"/>
    </location>
</feature>
<evidence type="ECO:0000256" key="8">
    <source>
        <dbReference type="SAM" id="Phobius"/>
    </source>
</evidence>
<reference evidence="10" key="1">
    <citation type="submission" date="2018-06" db="EMBL/GenBank/DDBJ databases">
        <authorList>
            <person name="Zhirakovskaya E."/>
        </authorList>
    </citation>
    <scope>NUCLEOTIDE SEQUENCE</scope>
</reference>
<evidence type="ECO:0000256" key="7">
    <source>
        <dbReference type="ARBA" id="ARBA00023136"/>
    </source>
</evidence>
<evidence type="ECO:0000256" key="5">
    <source>
        <dbReference type="ARBA" id="ARBA00022692"/>
    </source>
</evidence>
<protein>
    <recommendedName>
        <fullName evidence="9">Glycosyltransferase RgtA/B/C/D-like domain-containing protein</fullName>
    </recommendedName>
</protein>
<keyword evidence="5 8" id="KW-0812">Transmembrane</keyword>
<feature type="transmembrane region" description="Helical" evidence="8">
    <location>
        <begin position="126"/>
        <end position="146"/>
    </location>
</feature>
<organism evidence="10">
    <name type="scientific">hydrothermal vent metagenome</name>
    <dbReference type="NCBI Taxonomy" id="652676"/>
    <lineage>
        <taxon>unclassified sequences</taxon>
        <taxon>metagenomes</taxon>
        <taxon>ecological metagenomes</taxon>
    </lineage>
</organism>
<dbReference type="InterPro" id="IPR038731">
    <property type="entry name" value="RgtA/B/C-like"/>
</dbReference>
<proteinExistence type="predicted"/>
<evidence type="ECO:0000256" key="6">
    <source>
        <dbReference type="ARBA" id="ARBA00022989"/>
    </source>
</evidence>
<evidence type="ECO:0000256" key="3">
    <source>
        <dbReference type="ARBA" id="ARBA00022676"/>
    </source>
</evidence>
<feature type="transmembrane region" description="Helical" evidence="8">
    <location>
        <begin position="268"/>
        <end position="290"/>
    </location>
</feature>
<feature type="transmembrane region" description="Helical" evidence="8">
    <location>
        <begin position="220"/>
        <end position="243"/>
    </location>
</feature>
<evidence type="ECO:0000256" key="4">
    <source>
        <dbReference type="ARBA" id="ARBA00022679"/>
    </source>
</evidence>
<gene>
    <name evidence="10" type="ORF">MNBD_NITROSPINAE05-962</name>
</gene>
<evidence type="ECO:0000256" key="2">
    <source>
        <dbReference type="ARBA" id="ARBA00022475"/>
    </source>
</evidence>
<keyword evidence="7 8" id="KW-0472">Membrane</keyword>
<dbReference type="GO" id="GO:0008610">
    <property type="term" value="P:lipid biosynthetic process"/>
    <property type="evidence" value="ECO:0007669"/>
    <property type="project" value="UniProtKB-ARBA"/>
</dbReference>
<evidence type="ECO:0000256" key="1">
    <source>
        <dbReference type="ARBA" id="ARBA00004651"/>
    </source>
</evidence>
<dbReference type="PANTHER" id="PTHR33908:SF11">
    <property type="entry name" value="MEMBRANE PROTEIN"/>
    <property type="match status" value="1"/>
</dbReference>
<dbReference type="InterPro" id="IPR050297">
    <property type="entry name" value="LipidA_mod_glycosyltrf_83"/>
</dbReference>
<dbReference type="GO" id="GO:0005886">
    <property type="term" value="C:plasma membrane"/>
    <property type="evidence" value="ECO:0007669"/>
    <property type="project" value="UniProtKB-SubCell"/>
</dbReference>
<name>A0A3B1CX00_9ZZZZ</name>
<dbReference type="AlphaFoldDB" id="A0A3B1CX00"/>
<feature type="transmembrane region" description="Helical" evidence="8">
    <location>
        <begin position="351"/>
        <end position="376"/>
    </location>
</feature>
<feature type="transmembrane region" description="Helical" evidence="8">
    <location>
        <begin position="100"/>
        <end position="120"/>
    </location>
</feature>
<dbReference type="GO" id="GO:0016763">
    <property type="term" value="F:pentosyltransferase activity"/>
    <property type="evidence" value="ECO:0007669"/>
    <property type="project" value="TreeGrafter"/>
</dbReference>
<feature type="transmembrane region" description="Helical" evidence="8">
    <location>
        <begin position="151"/>
        <end position="169"/>
    </location>
</feature>
<feature type="domain" description="Glycosyltransferase RgtA/B/C/D-like" evidence="9">
    <location>
        <begin position="81"/>
        <end position="220"/>
    </location>
</feature>
<feature type="transmembrane region" description="Helical" evidence="8">
    <location>
        <begin position="181"/>
        <end position="208"/>
    </location>
</feature>
<keyword evidence="3" id="KW-0328">Glycosyltransferase</keyword>
<keyword evidence="6 8" id="KW-1133">Transmembrane helix</keyword>
<feature type="transmembrane region" description="Helical" evidence="8">
    <location>
        <begin position="302"/>
        <end position="319"/>
    </location>
</feature>
<comment type="subcellular location">
    <subcellularLocation>
        <location evidence="1">Cell membrane</location>
        <topology evidence="1">Multi-pass membrane protein</topology>
    </subcellularLocation>
</comment>
<dbReference type="EMBL" id="UOGG01000075">
    <property type="protein sequence ID" value="VAX29033.1"/>
    <property type="molecule type" value="Genomic_DNA"/>
</dbReference>
<keyword evidence="2" id="KW-1003">Cell membrane</keyword>
<dbReference type="PANTHER" id="PTHR33908">
    <property type="entry name" value="MANNOSYLTRANSFERASE YKCB-RELATED"/>
    <property type="match status" value="1"/>
</dbReference>
<evidence type="ECO:0000313" key="10">
    <source>
        <dbReference type="EMBL" id="VAX29033.1"/>
    </source>
</evidence>
<dbReference type="Pfam" id="PF13231">
    <property type="entry name" value="PMT_2"/>
    <property type="match status" value="1"/>
</dbReference>